<dbReference type="PANTHER" id="PTHR33130">
    <property type="entry name" value="PUTATIVE (DUF1639)-RELATED"/>
    <property type="match status" value="1"/>
</dbReference>
<protein>
    <recommendedName>
        <fullName evidence="4">DUF1639 family protein</fullName>
    </recommendedName>
</protein>
<dbReference type="Pfam" id="PF07797">
    <property type="entry name" value="DUF1639"/>
    <property type="match status" value="1"/>
</dbReference>
<evidence type="ECO:0000313" key="3">
    <source>
        <dbReference type="Proteomes" id="UP001408789"/>
    </source>
</evidence>
<organism evidence="2 3">
    <name type="scientific">Deinandra increscens subsp. villosa</name>
    <dbReference type="NCBI Taxonomy" id="3103831"/>
    <lineage>
        <taxon>Eukaryota</taxon>
        <taxon>Viridiplantae</taxon>
        <taxon>Streptophyta</taxon>
        <taxon>Embryophyta</taxon>
        <taxon>Tracheophyta</taxon>
        <taxon>Spermatophyta</taxon>
        <taxon>Magnoliopsida</taxon>
        <taxon>eudicotyledons</taxon>
        <taxon>Gunneridae</taxon>
        <taxon>Pentapetalae</taxon>
        <taxon>asterids</taxon>
        <taxon>campanulids</taxon>
        <taxon>Asterales</taxon>
        <taxon>Asteraceae</taxon>
        <taxon>Asteroideae</taxon>
        <taxon>Heliantheae alliance</taxon>
        <taxon>Madieae</taxon>
        <taxon>Madiinae</taxon>
        <taxon>Deinandra</taxon>
    </lineage>
</organism>
<dbReference type="InterPro" id="IPR012438">
    <property type="entry name" value="DUF1639"/>
</dbReference>
<feature type="compositionally biased region" description="Pro residues" evidence="1">
    <location>
        <begin position="51"/>
        <end position="62"/>
    </location>
</feature>
<dbReference type="EMBL" id="JBCNJP010000007">
    <property type="protein sequence ID" value="KAK9076494.1"/>
    <property type="molecule type" value="Genomic_DNA"/>
</dbReference>
<accession>A0AAP0DSP2</accession>
<dbReference type="AlphaFoldDB" id="A0AAP0DSP2"/>
<sequence length="292" mass="32337">MASPVPAKSQPLHNFSLPHLKWKNHRSGRSRLAGETSPSSPPPPHRSHSPPTTPWRESPPPTSHLQQSSPPAYVSRRPFPSSLHKQKQSPMRDSESESEPVYAVSAGKPNGKTVSEKSTKSIDSGKGNRSINKICIRFPKNSVVKHDAAVIEETVPSAAEEDESSPKTWNLRPRRPPMNHKQSGIGSTKICSSPLPENRTSHGSKISNPTKQTPELKINDYSNPMTSKKHKFSITLSRDEIEEDVFSLTGSKPSRRPKKRPRTVQKQLDVLFPGLWLGSITADSYKVSMQQG</sequence>
<name>A0AAP0DSP2_9ASTR</name>
<evidence type="ECO:0000313" key="2">
    <source>
        <dbReference type="EMBL" id="KAK9076494.1"/>
    </source>
</evidence>
<evidence type="ECO:0000256" key="1">
    <source>
        <dbReference type="SAM" id="MobiDB-lite"/>
    </source>
</evidence>
<dbReference type="PANTHER" id="PTHR33130:SF83">
    <property type="entry name" value="DUF1639 FAMILY PROTEIN"/>
    <property type="match status" value="1"/>
</dbReference>
<feature type="region of interest" description="Disordered" evidence="1">
    <location>
        <begin position="1"/>
        <end position="130"/>
    </location>
</feature>
<gene>
    <name evidence="2" type="ORF">SSX86_004828</name>
</gene>
<keyword evidence="3" id="KW-1185">Reference proteome</keyword>
<dbReference type="Proteomes" id="UP001408789">
    <property type="component" value="Unassembled WGS sequence"/>
</dbReference>
<comment type="caution">
    <text evidence="2">The sequence shown here is derived from an EMBL/GenBank/DDBJ whole genome shotgun (WGS) entry which is preliminary data.</text>
</comment>
<feature type="region of interest" description="Disordered" evidence="1">
    <location>
        <begin position="155"/>
        <end position="224"/>
    </location>
</feature>
<feature type="compositionally biased region" description="Polar residues" evidence="1">
    <location>
        <begin position="180"/>
        <end position="191"/>
    </location>
</feature>
<evidence type="ECO:0008006" key="4">
    <source>
        <dbReference type="Google" id="ProtNLM"/>
    </source>
</evidence>
<reference evidence="2 3" key="1">
    <citation type="submission" date="2024-04" db="EMBL/GenBank/DDBJ databases">
        <title>The reference genome of an endangered Asteraceae, Deinandra increscens subsp. villosa, native to the Central Coast of California.</title>
        <authorList>
            <person name="Guilliams M."/>
            <person name="Hasenstab-Lehman K."/>
            <person name="Meyer R."/>
            <person name="Mcevoy S."/>
        </authorList>
    </citation>
    <scope>NUCLEOTIDE SEQUENCE [LARGE SCALE GENOMIC DNA]</scope>
    <source>
        <tissue evidence="2">Leaf</tissue>
    </source>
</reference>
<feature type="compositionally biased region" description="Basic residues" evidence="1">
    <location>
        <begin position="20"/>
        <end position="29"/>
    </location>
</feature>
<feature type="compositionally biased region" description="Polar residues" evidence="1">
    <location>
        <begin position="201"/>
        <end position="213"/>
    </location>
</feature>
<proteinExistence type="predicted"/>